<dbReference type="GO" id="GO:0043682">
    <property type="term" value="F:P-type divalent copper transporter activity"/>
    <property type="evidence" value="ECO:0007669"/>
    <property type="project" value="TreeGrafter"/>
</dbReference>
<feature type="non-terminal residue" evidence="7">
    <location>
        <position position="1"/>
    </location>
</feature>
<keyword evidence="5 6" id="KW-0472">Membrane</keyword>
<dbReference type="Gene3D" id="3.40.1110.10">
    <property type="entry name" value="Calcium-transporting ATPase, cytoplasmic domain N"/>
    <property type="match status" value="1"/>
</dbReference>
<keyword evidence="2 6" id="KW-0812">Transmembrane</keyword>
<evidence type="ECO:0000256" key="6">
    <source>
        <dbReference type="SAM" id="Phobius"/>
    </source>
</evidence>
<dbReference type="Proteomes" id="UP000807850">
    <property type="component" value="Unassembled WGS sequence"/>
</dbReference>
<keyword evidence="3" id="KW-1278">Translocase</keyword>
<dbReference type="InterPro" id="IPR036412">
    <property type="entry name" value="HAD-like_sf"/>
</dbReference>
<dbReference type="PANTHER" id="PTHR43520">
    <property type="entry name" value="ATP7, ISOFORM B"/>
    <property type="match status" value="1"/>
</dbReference>
<evidence type="ECO:0000313" key="8">
    <source>
        <dbReference type="Proteomes" id="UP000807850"/>
    </source>
</evidence>
<evidence type="ECO:0000256" key="4">
    <source>
        <dbReference type="ARBA" id="ARBA00022989"/>
    </source>
</evidence>
<dbReference type="AlphaFoldDB" id="A0A9D6LC57"/>
<dbReference type="PRINTS" id="PR00120">
    <property type="entry name" value="HATPASE"/>
</dbReference>
<evidence type="ECO:0000256" key="1">
    <source>
        <dbReference type="ARBA" id="ARBA00004370"/>
    </source>
</evidence>
<accession>A0A9D6LC57</accession>
<proteinExistence type="predicted"/>
<keyword evidence="4 6" id="KW-1133">Transmembrane helix</keyword>
<dbReference type="GO" id="GO:0016020">
    <property type="term" value="C:membrane"/>
    <property type="evidence" value="ECO:0007669"/>
    <property type="project" value="UniProtKB-SubCell"/>
</dbReference>
<evidence type="ECO:0000256" key="5">
    <source>
        <dbReference type="ARBA" id="ARBA00023136"/>
    </source>
</evidence>
<comment type="caution">
    <text evidence="7">The sequence shown here is derived from an EMBL/GenBank/DDBJ whole genome shotgun (WGS) entry which is preliminary data.</text>
</comment>
<sequence length="302" mass="30805">PARLLAVAASAEMHSEHPLAAAIVMGARIRGTALADPERLTAVPGRGVVATLAGRTVILGTPALLAEHGVMISALEGERAPLEAAARTVVAVAEDGQALGLLGVSDALKADAAATVASLTRAGLEVWLVTGDNAWTAHAVAHESGIAAEHVRAEVLPDEKGALVDELQRRGRVVAMIGDGINDAPALARSDLGVAMGGGADIALEASDITLVGGGLAGVPLALRLARRTMQVIRQNLFWAFAYNTLGIPIAAGLLYVFLRPGGPVGPVLGWSGTLNPMVASLAMALSSVSVVSSSLRLRTFR</sequence>
<dbReference type="InterPro" id="IPR001757">
    <property type="entry name" value="P_typ_ATPase"/>
</dbReference>
<dbReference type="Pfam" id="PF00702">
    <property type="entry name" value="Hydrolase"/>
    <property type="match status" value="1"/>
</dbReference>
<reference evidence="7" key="1">
    <citation type="submission" date="2020-07" db="EMBL/GenBank/DDBJ databases">
        <title>Huge and variable diversity of episymbiotic CPR bacteria and DPANN archaea in groundwater ecosystems.</title>
        <authorList>
            <person name="He C.Y."/>
            <person name="Keren R."/>
            <person name="Whittaker M."/>
            <person name="Farag I.F."/>
            <person name="Doudna J."/>
            <person name="Cate J.H.D."/>
            <person name="Banfield J.F."/>
        </authorList>
    </citation>
    <scope>NUCLEOTIDE SEQUENCE</scope>
    <source>
        <strain evidence="7">NC_groundwater_928_Pr1_S-0.2um_72_17</strain>
    </source>
</reference>
<dbReference type="PANTHER" id="PTHR43520:SF8">
    <property type="entry name" value="P-TYPE CU(+) TRANSPORTER"/>
    <property type="match status" value="1"/>
</dbReference>
<dbReference type="InterPro" id="IPR023214">
    <property type="entry name" value="HAD_sf"/>
</dbReference>
<dbReference type="PRINTS" id="PR00119">
    <property type="entry name" value="CATATPASE"/>
</dbReference>
<dbReference type="GO" id="GO:0055070">
    <property type="term" value="P:copper ion homeostasis"/>
    <property type="evidence" value="ECO:0007669"/>
    <property type="project" value="TreeGrafter"/>
</dbReference>
<feature type="transmembrane region" description="Helical" evidence="6">
    <location>
        <begin position="279"/>
        <end position="298"/>
    </location>
</feature>
<dbReference type="SUPFAM" id="SSF56784">
    <property type="entry name" value="HAD-like"/>
    <property type="match status" value="1"/>
</dbReference>
<evidence type="ECO:0000313" key="7">
    <source>
        <dbReference type="EMBL" id="MBI3540408.1"/>
    </source>
</evidence>
<protein>
    <submittedName>
        <fullName evidence="7">HAD-IC family P-type ATPase</fullName>
    </submittedName>
</protein>
<evidence type="ECO:0000256" key="2">
    <source>
        <dbReference type="ARBA" id="ARBA00022692"/>
    </source>
</evidence>
<name>A0A9D6LC57_UNCEI</name>
<evidence type="ECO:0000256" key="3">
    <source>
        <dbReference type="ARBA" id="ARBA00022967"/>
    </source>
</evidence>
<dbReference type="InterPro" id="IPR023299">
    <property type="entry name" value="ATPase_P-typ_cyto_dom_N"/>
</dbReference>
<dbReference type="GO" id="GO:0005507">
    <property type="term" value="F:copper ion binding"/>
    <property type="evidence" value="ECO:0007669"/>
    <property type="project" value="TreeGrafter"/>
</dbReference>
<dbReference type="GO" id="GO:0016887">
    <property type="term" value="F:ATP hydrolysis activity"/>
    <property type="evidence" value="ECO:0007669"/>
    <property type="project" value="InterPro"/>
</dbReference>
<dbReference type="Gene3D" id="3.40.50.1000">
    <property type="entry name" value="HAD superfamily/HAD-like"/>
    <property type="match status" value="1"/>
</dbReference>
<gene>
    <name evidence="7" type="ORF">HY076_09065</name>
</gene>
<feature type="transmembrane region" description="Helical" evidence="6">
    <location>
        <begin position="237"/>
        <end position="259"/>
    </location>
</feature>
<dbReference type="NCBIfam" id="TIGR01494">
    <property type="entry name" value="ATPase_P-type"/>
    <property type="match status" value="1"/>
</dbReference>
<comment type="subcellular location">
    <subcellularLocation>
        <location evidence="1">Membrane</location>
    </subcellularLocation>
</comment>
<organism evidence="7 8">
    <name type="scientific">Eiseniibacteriota bacterium</name>
    <dbReference type="NCBI Taxonomy" id="2212470"/>
    <lineage>
        <taxon>Bacteria</taxon>
        <taxon>Candidatus Eiseniibacteriota</taxon>
    </lineage>
</organism>
<dbReference type="GO" id="GO:0005524">
    <property type="term" value="F:ATP binding"/>
    <property type="evidence" value="ECO:0007669"/>
    <property type="project" value="InterPro"/>
</dbReference>
<dbReference type="EMBL" id="JACQAY010000299">
    <property type="protein sequence ID" value="MBI3540408.1"/>
    <property type="molecule type" value="Genomic_DNA"/>
</dbReference>